<accession>A0A2T9XX52</accession>
<dbReference type="InterPro" id="IPR027443">
    <property type="entry name" value="IPNS-like_sf"/>
</dbReference>
<gene>
    <name evidence="1" type="ORF">BB560_007295</name>
</gene>
<dbReference type="Gene3D" id="2.60.120.330">
    <property type="entry name" value="B-lactam Antibiotic, Isopenicillin N Synthase, Chain"/>
    <property type="match status" value="1"/>
</dbReference>
<keyword evidence="2" id="KW-1185">Reference proteome</keyword>
<dbReference type="EMBL" id="MBFS01003857">
    <property type="protein sequence ID" value="PVU84657.1"/>
    <property type="molecule type" value="Genomic_DNA"/>
</dbReference>
<dbReference type="SUPFAM" id="SSF51197">
    <property type="entry name" value="Clavaminate synthase-like"/>
    <property type="match status" value="1"/>
</dbReference>
<evidence type="ECO:0000313" key="2">
    <source>
        <dbReference type="Proteomes" id="UP000245609"/>
    </source>
</evidence>
<dbReference type="PANTHER" id="PTHR30613">
    <property type="entry name" value="UNCHARACTERIZED PROTEIN YBIU-RELATED"/>
    <property type="match status" value="1"/>
</dbReference>
<proteinExistence type="predicted"/>
<evidence type="ECO:0008006" key="3">
    <source>
        <dbReference type="Google" id="ProtNLM"/>
    </source>
</evidence>
<dbReference type="Pfam" id="PF07350">
    <property type="entry name" value="Gig2-like"/>
    <property type="match status" value="1"/>
</dbReference>
<protein>
    <recommendedName>
        <fullName evidence="3">DUF1479-domain-containing protein</fullName>
    </recommendedName>
</protein>
<evidence type="ECO:0000313" key="1">
    <source>
        <dbReference type="EMBL" id="PVU84657.1"/>
    </source>
</evidence>
<reference evidence="1 2" key="1">
    <citation type="journal article" date="2018" name="MBio">
        <title>Comparative Genomics Reveals the Core Gene Toolbox for the Fungus-Insect Symbiosis.</title>
        <authorList>
            <person name="Wang Y."/>
            <person name="Stata M."/>
            <person name="Wang W."/>
            <person name="Stajich J.E."/>
            <person name="White M.M."/>
            <person name="Moncalvo J.M."/>
        </authorList>
    </citation>
    <scope>NUCLEOTIDE SEQUENCE [LARGE SCALE GENOMIC DNA]</scope>
    <source>
        <strain evidence="1 2">SC-DP-2</strain>
    </source>
</reference>
<sequence>MRPLLQDIIHTSSMGGAYPGTQIDIDPKLLSQITSICVPIPDVSPGDAVFWHCDMVHAVDEKCTQQTDSSVFYIPSTPLCKINTSYIIKQKHTFDLGLTPPDFPGNNAEQDFADRATPADLSHLGKLGMGYERIQTRPGMTKGAIAAVQEYNHALNLV</sequence>
<dbReference type="PANTHER" id="PTHR30613:SF1">
    <property type="entry name" value="DUF1479 DOMAIN PROTEIN (AFU_ORTHOLOGUE AFUA_5G09280)"/>
    <property type="match status" value="1"/>
</dbReference>
<comment type="caution">
    <text evidence="1">The sequence shown here is derived from an EMBL/GenBank/DDBJ whole genome shotgun (WGS) entry which is preliminary data.</text>
</comment>
<dbReference type="STRING" id="133381.A0A2T9XX52"/>
<dbReference type="Proteomes" id="UP000245609">
    <property type="component" value="Unassembled WGS sequence"/>
</dbReference>
<dbReference type="InterPro" id="IPR010856">
    <property type="entry name" value="Gig2-like"/>
</dbReference>
<dbReference type="AlphaFoldDB" id="A0A2T9XX52"/>
<organism evidence="1 2">
    <name type="scientific">Smittium megazygosporum</name>
    <dbReference type="NCBI Taxonomy" id="133381"/>
    <lineage>
        <taxon>Eukaryota</taxon>
        <taxon>Fungi</taxon>
        <taxon>Fungi incertae sedis</taxon>
        <taxon>Zoopagomycota</taxon>
        <taxon>Kickxellomycotina</taxon>
        <taxon>Harpellomycetes</taxon>
        <taxon>Harpellales</taxon>
        <taxon>Legeriomycetaceae</taxon>
        <taxon>Smittium</taxon>
    </lineage>
</organism>
<dbReference type="OrthoDB" id="8249012at2759"/>
<name>A0A2T9XX52_9FUNG</name>